<comment type="function">
    <text evidence="6">Self-assembles to form an icosahedral capsid.</text>
</comment>
<name>Q9J7V8_9VIRU</name>
<evidence type="ECO:0000256" key="3">
    <source>
        <dbReference type="ARBA" id="ARBA00022431"/>
    </source>
</evidence>
<dbReference type="InterPro" id="IPR004219">
    <property type="entry name" value="TTvirus_Unk"/>
</dbReference>
<dbReference type="EMBL" id="AF173120">
    <property type="protein sequence ID" value="AAF33055.1"/>
    <property type="molecule type" value="Genomic_DNA"/>
</dbReference>
<protein>
    <recommendedName>
        <fullName evidence="6">Capsid protein</fullName>
    </recommendedName>
</protein>
<evidence type="ECO:0000256" key="2">
    <source>
        <dbReference type="ARBA" id="ARBA00006131"/>
    </source>
</evidence>
<evidence type="ECO:0000256" key="4">
    <source>
        <dbReference type="ARBA" id="ARBA00022561"/>
    </source>
</evidence>
<feature type="non-terminal residue" evidence="7">
    <location>
        <position position="1"/>
    </location>
</feature>
<comment type="similarity">
    <text evidence="2 6">Belongs to the anelloviridae capsid protein family.</text>
</comment>
<evidence type="ECO:0000313" key="7">
    <source>
        <dbReference type="EMBL" id="AAF33055.1"/>
    </source>
</evidence>
<comment type="subcellular location">
    <subcellularLocation>
        <location evidence="1 6">Virion</location>
    </subcellularLocation>
</comment>
<feature type="non-terminal residue" evidence="7">
    <location>
        <position position="72"/>
    </location>
</feature>
<organism evidence="7">
    <name type="scientific">Torque teno virus</name>
    <dbReference type="NCBI Taxonomy" id="68887"/>
    <lineage>
        <taxon>Viruses</taxon>
        <taxon>Monodnaviria</taxon>
        <taxon>Shotokuvirae</taxon>
        <taxon>Commensaviricota</taxon>
        <taxon>Cardeaviricetes</taxon>
        <taxon>Sanitavirales</taxon>
        <taxon>Anelloviridae</taxon>
    </lineage>
</organism>
<reference evidence="7" key="1">
    <citation type="journal article" date="2000" name="J. Virol.">
        <title>Sequence heterogeneity of TT virus and closely related viruses.</title>
        <authorList>
            <person name="Khudyakov Y.E."/>
            <person name="Cong M.E."/>
            <person name="Nichols B."/>
            <person name="Reed D."/>
            <person name="Dou X.G."/>
            <person name="Viazov S.O."/>
            <person name="Chang J."/>
            <person name="Fried M.W."/>
            <person name="Williams I."/>
            <person name="Bower W."/>
            <person name="Lambert S."/>
            <person name="Purdy M."/>
            <person name="Roggendorf M."/>
            <person name="Fields H.A."/>
        </authorList>
    </citation>
    <scope>NUCLEOTIDE SEQUENCE</scope>
    <source>
        <strain evidence="7">hm96133</strain>
    </source>
</reference>
<evidence type="ECO:0000256" key="6">
    <source>
        <dbReference type="RuleBase" id="RU361230"/>
    </source>
</evidence>
<evidence type="ECO:0000256" key="5">
    <source>
        <dbReference type="ARBA" id="ARBA00022844"/>
    </source>
</evidence>
<dbReference type="GO" id="GO:0039615">
    <property type="term" value="C:T=1 icosahedral viral capsid"/>
    <property type="evidence" value="ECO:0007669"/>
    <property type="project" value="UniProtKB-UniRule"/>
</dbReference>
<accession>Q9J7V8</accession>
<evidence type="ECO:0000256" key="1">
    <source>
        <dbReference type="ARBA" id="ARBA00004328"/>
    </source>
</evidence>
<keyword evidence="3 6" id="KW-1140">T=1 icosahedral capsid protein</keyword>
<keyword evidence="5 6" id="KW-0946">Virion</keyword>
<keyword evidence="4 6" id="KW-0167">Capsid protein</keyword>
<proteinExistence type="inferred from homology"/>
<sequence>KADNLYKEGQSKCLIQDIPLWCAVFGYQDWIKKELSHWDAPLNYRVLLICPYTFPQLYNATVPNYGYVPFSE</sequence>
<dbReference type="Pfam" id="PF02956">
    <property type="entry name" value="TT_ORF1"/>
    <property type="match status" value="1"/>
</dbReference>